<dbReference type="AlphaFoldDB" id="A0AAW1RZ89"/>
<evidence type="ECO:0000259" key="1">
    <source>
        <dbReference type="Pfam" id="PF19310"/>
    </source>
</evidence>
<organism evidence="2 3">
    <name type="scientific">Apatococcus lobatus</name>
    <dbReference type="NCBI Taxonomy" id="904363"/>
    <lineage>
        <taxon>Eukaryota</taxon>
        <taxon>Viridiplantae</taxon>
        <taxon>Chlorophyta</taxon>
        <taxon>core chlorophytes</taxon>
        <taxon>Trebouxiophyceae</taxon>
        <taxon>Chlorellales</taxon>
        <taxon>Chlorellaceae</taxon>
        <taxon>Apatococcus</taxon>
    </lineage>
</organism>
<gene>
    <name evidence="2" type="ORF">WJX74_010007</name>
</gene>
<proteinExistence type="predicted"/>
<name>A0AAW1RZ89_9CHLO</name>
<dbReference type="Pfam" id="PF19310">
    <property type="entry name" value="TOP_N"/>
    <property type="match status" value="1"/>
</dbReference>
<keyword evidence="3" id="KW-1185">Reference proteome</keyword>
<dbReference type="Proteomes" id="UP001438707">
    <property type="component" value="Unassembled WGS sequence"/>
</dbReference>
<evidence type="ECO:0000313" key="2">
    <source>
        <dbReference type="EMBL" id="KAK9839127.1"/>
    </source>
</evidence>
<accession>A0AAW1RZ89</accession>
<protein>
    <recommendedName>
        <fullName evidence="1">Oligopeptidase A N-terminal domain-containing protein</fullName>
    </recommendedName>
</protein>
<sequence>MRMMEGSSWSKLTEAQQRIVDKDLSELTLSGVALEGAERERFNEIKKELSKQQCAGCHQGLQEADHTKSACGWPARVCAGIGCTASQGCRA</sequence>
<dbReference type="InterPro" id="IPR045666">
    <property type="entry name" value="OpdA_N"/>
</dbReference>
<dbReference type="EMBL" id="JALJOS010000005">
    <property type="protein sequence ID" value="KAK9839127.1"/>
    <property type="molecule type" value="Genomic_DNA"/>
</dbReference>
<evidence type="ECO:0000313" key="3">
    <source>
        <dbReference type="Proteomes" id="UP001438707"/>
    </source>
</evidence>
<comment type="caution">
    <text evidence="2">The sequence shown here is derived from an EMBL/GenBank/DDBJ whole genome shotgun (WGS) entry which is preliminary data.</text>
</comment>
<feature type="domain" description="Oligopeptidase A N-terminal" evidence="1">
    <location>
        <begin position="3"/>
        <end position="39"/>
    </location>
</feature>
<reference evidence="2 3" key="1">
    <citation type="journal article" date="2024" name="Nat. Commun.">
        <title>Phylogenomics reveals the evolutionary origins of lichenization in chlorophyte algae.</title>
        <authorList>
            <person name="Puginier C."/>
            <person name="Libourel C."/>
            <person name="Otte J."/>
            <person name="Skaloud P."/>
            <person name="Haon M."/>
            <person name="Grisel S."/>
            <person name="Petersen M."/>
            <person name="Berrin J.G."/>
            <person name="Delaux P.M."/>
            <person name="Dal Grande F."/>
            <person name="Keller J."/>
        </authorList>
    </citation>
    <scope>NUCLEOTIDE SEQUENCE [LARGE SCALE GENOMIC DNA]</scope>
    <source>
        <strain evidence="2 3">SAG 2145</strain>
    </source>
</reference>